<dbReference type="Pfam" id="PF05569">
    <property type="entry name" value="Peptidase_M56"/>
    <property type="match status" value="1"/>
</dbReference>
<dbReference type="InterPro" id="IPR052173">
    <property type="entry name" value="Beta-lactam_resp_regulator"/>
</dbReference>
<evidence type="ECO:0000256" key="1">
    <source>
        <dbReference type="SAM" id="MobiDB-lite"/>
    </source>
</evidence>
<feature type="transmembrane region" description="Helical" evidence="2">
    <location>
        <begin position="221"/>
        <end position="239"/>
    </location>
</feature>
<dbReference type="InterPro" id="IPR008756">
    <property type="entry name" value="Peptidase_M56"/>
</dbReference>
<feature type="domain" description="Peptidase M56" evidence="3">
    <location>
        <begin position="10"/>
        <end position="303"/>
    </location>
</feature>
<dbReference type="PANTHER" id="PTHR34978:SF3">
    <property type="entry name" value="SLR0241 PROTEIN"/>
    <property type="match status" value="1"/>
</dbReference>
<evidence type="ECO:0000256" key="2">
    <source>
        <dbReference type="SAM" id="Phobius"/>
    </source>
</evidence>
<reference evidence="4 5" key="1">
    <citation type="submission" date="2020-12" db="EMBL/GenBank/DDBJ databases">
        <title>Vagococcus allomyrinae sp. nov. and Enterococcus lavae sp. nov., isolated from the larvae of Allomyrina dichotoma.</title>
        <authorList>
            <person name="Lee S.D."/>
        </authorList>
    </citation>
    <scope>NUCLEOTIDE SEQUENCE [LARGE SCALE GENOMIC DNA]</scope>
    <source>
        <strain evidence="4 5">BWM-S5</strain>
    </source>
</reference>
<feature type="transmembrane region" description="Helical" evidence="2">
    <location>
        <begin position="112"/>
        <end position="130"/>
    </location>
</feature>
<dbReference type="CDD" id="cd07341">
    <property type="entry name" value="M56_BlaR1_MecR1_like"/>
    <property type="match status" value="1"/>
</dbReference>
<feature type="compositionally biased region" description="Polar residues" evidence="1">
    <location>
        <begin position="349"/>
        <end position="366"/>
    </location>
</feature>
<gene>
    <name evidence="4" type="ORF">I6N96_11705</name>
</gene>
<dbReference type="RefSeq" id="WP_209557716.1">
    <property type="nucleotide sequence ID" value="NZ_JAEDXU010000005.1"/>
</dbReference>
<keyword evidence="5" id="KW-1185">Reference proteome</keyword>
<evidence type="ECO:0000313" key="4">
    <source>
        <dbReference type="EMBL" id="MBP1046934.1"/>
    </source>
</evidence>
<keyword evidence="2" id="KW-0472">Membrane</keyword>
<feature type="transmembrane region" description="Helical" evidence="2">
    <location>
        <begin position="315"/>
        <end position="338"/>
    </location>
</feature>
<dbReference type="Proteomes" id="UP000673375">
    <property type="component" value="Unassembled WGS sequence"/>
</dbReference>
<keyword evidence="2" id="KW-0812">Transmembrane</keyword>
<proteinExistence type="predicted"/>
<protein>
    <submittedName>
        <fullName evidence="4">M56 family metallopeptidase</fullName>
    </submittedName>
</protein>
<comment type="caution">
    <text evidence="4">The sequence shown here is derived from an EMBL/GenBank/DDBJ whole genome shotgun (WGS) entry which is preliminary data.</text>
</comment>
<organism evidence="4 5">
    <name type="scientific">Enterococcus larvae</name>
    <dbReference type="NCBI Taxonomy" id="2794352"/>
    <lineage>
        <taxon>Bacteria</taxon>
        <taxon>Bacillati</taxon>
        <taxon>Bacillota</taxon>
        <taxon>Bacilli</taxon>
        <taxon>Lactobacillales</taxon>
        <taxon>Enterococcaceae</taxon>
        <taxon>Enterococcus</taxon>
    </lineage>
</organism>
<accession>A0ABS4CJZ8</accession>
<evidence type="ECO:0000259" key="3">
    <source>
        <dbReference type="Pfam" id="PF05569"/>
    </source>
</evidence>
<feature type="region of interest" description="Disordered" evidence="1">
    <location>
        <begin position="349"/>
        <end position="369"/>
    </location>
</feature>
<feature type="transmembrane region" description="Helical" evidence="2">
    <location>
        <begin position="6"/>
        <end position="27"/>
    </location>
</feature>
<feature type="transmembrane region" description="Helical" evidence="2">
    <location>
        <begin position="39"/>
        <end position="57"/>
    </location>
</feature>
<dbReference type="PANTHER" id="PTHR34978">
    <property type="entry name" value="POSSIBLE SENSOR-TRANSDUCER PROTEIN BLAR"/>
    <property type="match status" value="1"/>
</dbReference>
<name>A0ABS4CJZ8_9ENTE</name>
<evidence type="ECO:0000313" key="5">
    <source>
        <dbReference type="Proteomes" id="UP000673375"/>
    </source>
</evidence>
<sequence>MTIEQFLNLLFSLSLSGSIVFIIWKLASPYLQKKVTKRVQYYLLLIVLFRFLLPVTAEYSLIGAVYPSLEATSVYELIFGEANSASPIFVGENVVVGNNVVLGSVRTPVDQYLFYIWLIAAFFLLVQKITKYQSFIKYIKSDWMPVDDPEILDLLSTICEEKKITAPIELYTTPLVSSPLLLGIRKSSIILPHTNLTKVQLHHILTHELSHFKSRDLLYKWFMQLILCIHWFNPLVYYINKIVNQECEYACDELSTRGMTKEERYDYGMTLIEMTRHTGTYKEKTAAVTLYENPNEIQNRLKVMLDSQKMRPPSLAFITFIGLILIGIALFTGAYNIFQEKDAAANASRYTQDGSPKTPSSNSTDLSVGRHFLYQPTEK</sequence>
<dbReference type="EMBL" id="JAEDXU010000005">
    <property type="protein sequence ID" value="MBP1046934.1"/>
    <property type="molecule type" value="Genomic_DNA"/>
</dbReference>
<keyword evidence="2" id="KW-1133">Transmembrane helix</keyword>